<sequence length="99" mass="11409">MLTSNALQKLKDFIRDNVSYGKYRIGTTYYQVPIHNIEIVDDKVNIYLLLDNTITGTVTINQFQLYDKDNNLFAEKTESITKNDTQGILVKFSITVQEV</sequence>
<dbReference type="RefSeq" id="WP_008908177.1">
    <property type="nucleotide sequence ID" value="NZ_CAKP01000036.1"/>
</dbReference>
<dbReference type="eggNOG" id="ENOG5034BVW">
    <property type="taxonomic scope" value="Bacteria"/>
</dbReference>
<evidence type="ECO:0000313" key="2">
    <source>
        <dbReference type="Proteomes" id="UP000007652"/>
    </source>
</evidence>
<evidence type="ECO:0000313" key="1">
    <source>
        <dbReference type="EMBL" id="CCJ32901.1"/>
    </source>
</evidence>
<organism evidence="1 2">
    <name type="scientific">Caloramator australicus RC3</name>
    <dbReference type="NCBI Taxonomy" id="857293"/>
    <lineage>
        <taxon>Bacteria</taxon>
        <taxon>Bacillati</taxon>
        <taxon>Bacillota</taxon>
        <taxon>Clostridia</taxon>
        <taxon>Eubacteriales</taxon>
        <taxon>Clostridiaceae</taxon>
        <taxon>Caloramator</taxon>
    </lineage>
</organism>
<dbReference type="OrthoDB" id="2056636at2"/>
<proteinExistence type="predicted"/>
<accession>I7J4R0</accession>
<protein>
    <submittedName>
        <fullName evidence="1">Uncharacterized protein</fullName>
    </submittedName>
</protein>
<name>I7J4R0_9CLOT</name>
<dbReference type="STRING" id="857293.CAAU_0817"/>
<keyword evidence="2" id="KW-1185">Reference proteome</keyword>
<comment type="caution">
    <text evidence="1">The sequence shown here is derived from an EMBL/GenBank/DDBJ whole genome shotgun (WGS) entry which is preliminary data.</text>
</comment>
<dbReference type="AlphaFoldDB" id="I7J4R0"/>
<reference evidence="1 2" key="1">
    <citation type="journal article" date="2011" name="J. Bacteriol.">
        <title>Draft genome sequence of Caloramator australicus strain RC3T, a thermoanaerobe from the Great Artesian Basin of Australia.</title>
        <authorList>
            <person name="Ogg C.D."/>
            <person name="Patel B.K.C."/>
        </authorList>
    </citation>
    <scope>NUCLEOTIDE SEQUENCE [LARGE SCALE GENOMIC DNA]</scope>
    <source>
        <strain evidence="1 2">RC3</strain>
    </source>
</reference>
<gene>
    <name evidence="1" type="ORF">CAAU_0817</name>
</gene>
<dbReference type="Proteomes" id="UP000007652">
    <property type="component" value="Unassembled WGS sequence"/>
</dbReference>
<dbReference type="EMBL" id="CAKP01000036">
    <property type="protein sequence ID" value="CCJ32901.1"/>
    <property type="molecule type" value="Genomic_DNA"/>
</dbReference>